<dbReference type="SMART" id="SM00220">
    <property type="entry name" value="S_TKc"/>
    <property type="match status" value="1"/>
</dbReference>
<dbReference type="SMART" id="SM00179">
    <property type="entry name" value="EGF_CA"/>
    <property type="match status" value="2"/>
</dbReference>
<evidence type="ECO:0000256" key="4">
    <source>
        <dbReference type="ARBA" id="ARBA00023157"/>
    </source>
</evidence>
<dbReference type="GO" id="GO:0007166">
    <property type="term" value="P:cell surface receptor signaling pathway"/>
    <property type="evidence" value="ECO:0007669"/>
    <property type="project" value="InterPro"/>
</dbReference>
<comment type="caution">
    <text evidence="6">The sequence shown here is derived from an EMBL/GenBank/DDBJ whole genome shotgun (WGS) entry which is preliminary data.</text>
</comment>
<evidence type="ECO:0000256" key="3">
    <source>
        <dbReference type="ARBA" id="ARBA00022840"/>
    </source>
</evidence>
<dbReference type="SMART" id="SM00181">
    <property type="entry name" value="EGF"/>
    <property type="match status" value="2"/>
</dbReference>
<evidence type="ECO:0000256" key="2">
    <source>
        <dbReference type="ARBA" id="ARBA00022741"/>
    </source>
</evidence>
<sequence length="511" mass="57361">MEQYLASPFVFVAEDGWVDKNGRLVANELEEVPIVLEWSVTQGLLQSDDHSCSDNVSRTLCKSEHSQCSSEKPGYTCRCNEGYHGNPYLLGGCQDIDECKLPSEENGCFGECINKMGSMECRCPHGTFGSPTASGPVLLLMGLGIILVPRKIEHHKMKLRKQKYFKQNRGQLLRQLVSQRADIAEKMIMTLDELAKATNNFDKDREIGGGGHGTVYKVQKEIDEFINEVAILSQINHKNVVKLFGCCLETEVPLLVYEFISNGTLYHHLHIQGARSLSWDNRLRIATEIATSLAYLHSAVSIPIIHRDIKSTNVLLDDTLTAKVSDFGASRYIPIEKTGLTTRVQGTIGYLDPMYFQTNRLTEKSDVYSFGVILVELLTRKKPFSYLSPEGDGLVSHFLDLHVKAELFQIIDPQVIEEGGEEVQEVAALAASCINLLRGDERPTMRQVEHTLEGVRVSKMWKNHGMVAADLENDRVVFSCPSSTNNGQGFEESSRRYSLEQEMMMSVRYPR</sequence>
<evidence type="ECO:0000313" key="7">
    <source>
        <dbReference type="Proteomes" id="UP000636709"/>
    </source>
</evidence>
<evidence type="ECO:0000313" key="6">
    <source>
        <dbReference type="EMBL" id="KAF8730922.1"/>
    </source>
</evidence>
<name>A0A835F7R6_9POAL</name>
<dbReference type="PANTHER" id="PTHR27005">
    <property type="entry name" value="WALL-ASSOCIATED RECEPTOR KINASE-LIKE 21"/>
    <property type="match status" value="1"/>
</dbReference>
<dbReference type="InterPro" id="IPR001881">
    <property type="entry name" value="EGF-like_Ca-bd_dom"/>
</dbReference>
<dbReference type="CDD" id="cd00054">
    <property type="entry name" value="EGF_CA"/>
    <property type="match status" value="1"/>
</dbReference>
<dbReference type="InterPro" id="IPR011009">
    <property type="entry name" value="Kinase-like_dom_sf"/>
</dbReference>
<dbReference type="FunFam" id="3.30.200.20:FF:001380">
    <property type="entry name" value="Protein kinase superfamily protein"/>
    <property type="match status" value="1"/>
</dbReference>
<dbReference type="InterPro" id="IPR009030">
    <property type="entry name" value="Growth_fac_rcpt_cys_sf"/>
</dbReference>
<evidence type="ECO:0000259" key="5">
    <source>
        <dbReference type="PROSITE" id="PS50011"/>
    </source>
</evidence>
<dbReference type="EMBL" id="JACEFO010001613">
    <property type="protein sequence ID" value="KAF8730922.1"/>
    <property type="molecule type" value="Genomic_DNA"/>
</dbReference>
<dbReference type="InterPro" id="IPR008271">
    <property type="entry name" value="Ser/Thr_kinase_AS"/>
</dbReference>
<keyword evidence="2" id="KW-0547">Nucleotide-binding</keyword>
<organism evidence="6 7">
    <name type="scientific">Digitaria exilis</name>
    <dbReference type="NCBI Taxonomy" id="1010633"/>
    <lineage>
        <taxon>Eukaryota</taxon>
        <taxon>Viridiplantae</taxon>
        <taxon>Streptophyta</taxon>
        <taxon>Embryophyta</taxon>
        <taxon>Tracheophyta</taxon>
        <taxon>Spermatophyta</taxon>
        <taxon>Magnoliopsida</taxon>
        <taxon>Liliopsida</taxon>
        <taxon>Poales</taxon>
        <taxon>Poaceae</taxon>
        <taxon>PACMAD clade</taxon>
        <taxon>Panicoideae</taxon>
        <taxon>Panicodae</taxon>
        <taxon>Paniceae</taxon>
        <taxon>Anthephorinae</taxon>
        <taxon>Digitaria</taxon>
    </lineage>
</organism>
<dbReference type="Pfam" id="PF07714">
    <property type="entry name" value="PK_Tyr_Ser-Thr"/>
    <property type="match status" value="1"/>
</dbReference>
<dbReference type="FunFam" id="1.10.510.10:FF:000084">
    <property type="entry name" value="Wall-associated receptor kinase 2"/>
    <property type="match status" value="1"/>
</dbReference>
<keyword evidence="4" id="KW-1015">Disulfide bond</keyword>
<accession>A0A835F7R6</accession>
<dbReference type="InterPro" id="IPR000742">
    <property type="entry name" value="EGF"/>
</dbReference>
<gene>
    <name evidence="6" type="ORF">HU200_016796</name>
</gene>
<keyword evidence="3" id="KW-0067">ATP-binding</keyword>
<dbReference type="PROSITE" id="PS00108">
    <property type="entry name" value="PROTEIN_KINASE_ST"/>
    <property type="match status" value="1"/>
</dbReference>
<dbReference type="GO" id="GO:0005509">
    <property type="term" value="F:calcium ion binding"/>
    <property type="evidence" value="ECO:0007669"/>
    <property type="project" value="InterPro"/>
</dbReference>
<keyword evidence="1" id="KW-0245">EGF-like domain</keyword>
<proteinExistence type="predicted"/>
<dbReference type="PROSITE" id="PS50011">
    <property type="entry name" value="PROTEIN_KINASE_DOM"/>
    <property type="match status" value="1"/>
</dbReference>
<dbReference type="PANTHER" id="PTHR27005:SF215">
    <property type="entry name" value="OS09G0562600 PROTEIN"/>
    <property type="match status" value="1"/>
</dbReference>
<dbReference type="InterPro" id="IPR000719">
    <property type="entry name" value="Prot_kinase_dom"/>
</dbReference>
<dbReference type="GO" id="GO:0005524">
    <property type="term" value="F:ATP binding"/>
    <property type="evidence" value="ECO:0007669"/>
    <property type="project" value="UniProtKB-KW"/>
</dbReference>
<protein>
    <recommendedName>
        <fullName evidence="5">Protein kinase domain-containing protein</fullName>
    </recommendedName>
</protein>
<evidence type="ECO:0000256" key="1">
    <source>
        <dbReference type="ARBA" id="ARBA00022536"/>
    </source>
</evidence>
<dbReference type="GO" id="GO:0004674">
    <property type="term" value="F:protein serine/threonine kinase activity"/>
    <property type="evidence" value="ECO:0007669"/>
    <property type="project" value="TreeGrafter"/>
</dbReference>
<dbReference type="InterPro" id="IPR049883">
    <property type="entry name" value="NOTCH1_EGF-like"/>
</dbReference>
<dbReference type="Gene3D" id="1.10.510.10">
    <property type="entry name" value="Transferase(Phosphotransferase) domain 1"/>
    <property type="match status" value="1"/>
</dbReference>
<dbReference type="Gene3D" id="3.30.200.20">
    <property type="entry name" value="Phosphorylase Kinase, domain 1"/>
    <property type="match status" value="2"/>
</dbReference>
<dbReference type="InterPro" id="IPR001245">
    <property type="entry name" value="Ser-Thr/Tyr_kinase_cat_dom"/>
</dbReference>
<keyword evidence="7" id="KW-1185">Reference proteome</keyword>
<dbReference type="Pfam" id="PF07645">
    <property type="entry name" value="EGF_CA"/>
    <property type="match status" value="1"/>
</dbReference>
<feature type="domain" description="Protein kinase" evidence="5">
    <location>
        <begin position="201"/>
        <end position="453"/>
    </location>
</feature>
<dbReference type="SUPFAM" id="SSF56112">
    <property type="entry name" value="Protein kinase-like (PK-like)"/>
    <property type="match status" value="1"/>
</dbReference>
<dbReference type="Proteomes" id="UP000636709">
    <property type="component" value="Unassembled WGS sequence"/>
</dbReference>
<dbReference type="AlphaFoldDB" id="A0A835F7R6"/>
<dbReference type="OrthoDB" id="665377at2759"/>
<dbReference type="InterPro" id="IPR045274">
    <property type="entry name" value="WAK-like"/>
</dbReference>
<dbReference type="SUPFAM" id="SSF57184">
    <property type="entry name" value="Growth factor receptor domain"/>
    <property type="match status" value="1"/>
</dbReference>
<dbReference type="GO" id="GO:0005886">
    <property type="term" value="C:plasma membrane"/>
    <property type="evidence" value="ECO:0007669"/>
    <property type="project" value="TreeGrafter"/>
</dbReference>
<reference evidence="6" key="1">
    <citation type="submission" date="2020-07" db="EMBL/GenBank/DDBJ databases">
        <title>Genome sequence and genetic diversity analysis of an under-domesticated orphan crop, white fonio (Digitaria exilis).</title>
        <authorList>
            <person name="Bennetzen J.L."/>
            <person name="Chen S."/>
            <person name="Ma X."/>
            <person name="Wang X."/>
            <person name="Yssel A.E.J."/>
            <person name="Chaluvadi S.R."/>
            <person name="Johnson M."/>
            <person name="Gangashetty P."/>
            <person name="Hamidou F."/>
            <person name="Sanogo M.D."/>
            <person name="Zwaenepoel A."/>
            <person name="Wallace J."/>
            <person name="Van De Peer Y."/>
            <person name="Van Deynze A."/>
        </authorList>
    </citation>
    <scope>NUCLEOTIDE SEQUENCE</scope>
    <source>
        <tissue evidence="6">Leaves</tissue>
    </source>
</reference>
<dbReference type="Gene3D" id="2.10.25.10">
    <property type="entry name" value="Laminin"/>
    <property type="match status" value="2"/>
</dbReference>